<accession>A0A8J5XGC7</accession>
<reference evidence="5" key="1">
    <citation type="submission" date="2021-05" db="EMBL/GenBank/DDBJ databases">
        <title>The genome of the haptophyte Pavlova lutheri (Diacronema luteri, Pavlovales) - a model for lipid biosynthesis in eukaryotic algae.</title>
        <authorList>
            <person name="Hulatt C.J."/>
            <person name="Posewitz M.C."/>
        </authorList>
    </citation>
    <scope>NUCLEOTIDE SEQUENCE</scope>
    <source>
        <strain evidence="5">NIVA-4/92</strain>
    </source>
</reference>
<dbReference type="Proteomes" id="UP000751190">
    <property type="component" value="Unassembled WGS sequence"/>
</dbReference>
<proteinExistence type="inferred from homology"/>
<gene>
    <name evidence="5" type="ORF">KFE25_013424</name>
</gene>
<dbReference type="PANTHER" id="PTHR23424">
    <property type="entry name" value="SERUM AMYLOID A"/>
    <property type="match status" value="1"/>
</dbReference>
<evidence type="ECO:0000313" key="6">
    <source>
        <dbReference type="Proteomes" id="UP000751190"/>
    </source>
</evidence>
<evidence type="ECO:0000256" key="2">
    <source>
        <dbReference type="ARBA" id="ARBA00023242"/>
    </source>
</evidence>
<dbReference type="InterPro" id="IPR052464">
    <property type="entry name" value="Synovial_Prolif_Regulator"/>
</dbReference>
<comment type="subcellular location">
    <subcellularLocation>
        <location evidence="1">Nucleus</location>
    </subcellularLocation>
</comment>
<feature type="compositionally biased region" description="Basic and acidic residues" evidence="4">
    <location>
        <begin position="518"/>
        <end position="528"/>
    </location>
</feature>
<feature type="region of interest" description="Disordered" evidence="4">
    <location>
        <begin position="509"/>
        <end position="528"/>
    </location>
</feature>
<dbReference type="PANTHER" id="PTHR23424:SF23">
    <property type="entry name" value="PROTEIN SAAL1"/>
    <property type="match status" value="1"/>
</dbReference>
<feature type="compositionally biased region" description="Low complexity" evidence="4">
    <location>
        <begin position="385"/>
        <end position="420"/>
    </location>
</feature>
<dbReference type="InterPro" id="IPR016024">
    <property type="entry name" value="ARM-type_fold"/>
</dbReference>
<name>A0A8J5XGC7_DIALT</name>
<feature type="region of interest" description="Disordered" evidence="4">
    <location>
        <begin position="385"/>
        <end position="423"/>
    </location>
</feature>
<comment type="similarity">
    <text evidence="3">Belongs to the SAAL1 family.</text>
</comment>
<dbReference type="Gene3D" id="1.25.10.10">
    <property type="entry name" value="Leucine-rich Repeat Variant"/>
    <property type="match status" value="1"/>
</dbReference>
<keyword evidence="2" id="KW-0539">Nucleus</keyword>
<dbReference type="AlphaFoldDB" id="A0A8J5XGC7"/>
<sequence>MALSLGPWSNPPPPEAGERDEGEADDKVDGTAGVEPLFIFSLLRALVPPGASTGGDGRCDAPASAPAADDAHAPADEAALEAADRTRIDACCALWDLATNARYAELCHEHHAVSLLLWPLAAPASHSDRLLEVCAGTLATLARVPSIQRDMLARDDLARALLALVRATSSAEVLGEALQLLGVLLGARAARADDNADVASDDGDERADAAELGVADAAATVAAPSDDGGARAGCVDGVGAPQPLGGHGADAARVSDGGLWDSQDETESAPGEPLTIARARAASPARPCRAAGALPRAHKAHNGCVGSQYACIHHWLTEHLFGDGSARDGAGEAKRSDLVATLRFVLWSSQRPQLVCHAAALLEALIFHAPTHAIVRLVAAGTGAPDGAAEAPEGAADASARAGVPSSGAPAAPHAAARDGAAGRGQTVIGEGSEVAGVAEEPSNLAGAGTSFVEMLLARLAPPAASETRAATLGQLAAQGEHLGMAATRSLLALLGRLLSAARPLLKVSGESGESGGDEAHERTEGRADALAPRTWAAIEAGLALERAAPWQLLVRALCAPWINALSGVAGAPLLESASFGLDEDEEGAYLLVDVIAALAALRSRAAERALCATGAPAVHALCELLRLAVQRARRLPVAADELLDEAAGTLGVWACLALLSARLDGLELAISHDPDERAHGRAAQQAAGAAREGVREGARALAADESADPWPRVHHAVFAAFALHAQTIAWAHALVRRACAARGSTCTSPAGRGTEHDEQREAAARACAEGARVLEHVVSAGDVLRTAGDAGGRLAESMGSIRAALDADVDDAWPWHA</sequence>
<evidence type="ECO:0000256" key="4">
    <source>
        <dbReference type="SAM" id="MobiDB-lite"/>
    </source>
</evidence>
<feature type="region of interest" description="Disordered" evidence="4">
    <location>
        <begin position="53"/>
        <end position="73"/>
    </location>
</feature>
<protein>
    <submittedName>
        <fullName evidence="5">Uncharacterized protein</fullName>
    </submittedName>
</protein>
<dbReference type="InterPro" id="IPR011989">
    <property type="entry name" value="ARM-like"/>
</dbReference>
<keyword evidence="6" id="KW-1185">Reference proteome</keyword>
<evidence type="ECO:0000256" key="3">
    <source>
        <dbReference type="ARBA" id="ARBA00038401"/>
    </source>
</evidence>
<dbReference type="OrthoDB" id="10686342at2759"/>
<evidence type="ECO:0000256" key="1">
    <source>
        <dbReference type="ARBA" id="ARBA00004123"/>
    </source>
</evidence>
<dbReference type="GO" id="GO:0005634">
    <property type="term" value="C:nucleus"/>
    <property type="evidence" value="ECO:0007669"/>
    <property type="project" value="UniProtKB-SubCell"/>
</dbReference>
<dbReference type="SUPFAM" id="SSF48371">
    <property type="entry name" value="ARM repeat"/>
    <property type="match status" value="1"/>
</dbReference>
<dbReference type="EMBL" id="JAGTXO010000004">
    <property type="protein sequence ID" value="KAG8468341.1"/>
    <property type="molecule type" value="Genomic_DNA"/>
</dbReference>
<feature type="region of interest" description="Disordered" evidence="4">
    <location>
        <begin position="1"/>
        <end position="29"/>
    </location>
</feature>
<organism evidence="5 6">
    <name type="scientific">Diacronema lutheri</name>
    <name type="common">Unicellular marine alga</name>
    <name type="synonym">Monochrysis lutheri</name>
    <dbReference type="NCBI Taxonomy" id="2081491"/>
    <lineage>
        <taxon>Eukaryota</taxon>
        <taxon>Haptista</taxon>
        <taxon>Haptophyta</taxon>
        <taxon>Pavlovophyceae</taxon>
        <taxon>Pavlovales</taxon>
        <taxon>Pavlovaceae</taxon>
        <taxon>Diacronema</taxon>
    </lineage>
</organism>
<evidence type="ECO:0000313" key="5">
    <source>
        <dbReference type="EMBL" id="KAG8468341.1"/>
    </source>
</evidence>
<comment type="caution">
    <text evidence="5">The sequence shown here is derived from an EMBL/GenBank/DDBJ whole genome shotgun (WGS) entry which is preliminary data.</text>
</comment>